<name>A0A2P2QH32_RHIMU</name>
<protein>
    <submittedName>
        <fullName evidence="1">Uncharacterized protein</fullName>
    </submittedName>
</protein>
<sequence length="30" mass="3686">MRTPHNTYINKFKNIVIVIVRRRCICFHRG</sequence>
<proteinExistence type="predicted"/>
<reference evidence="1" key="1">
    <citation type="submission" date="2018-02" db="EMBL/GenBank/DDBJ databases">
        <title>Rhizophora mucronata_Transcriptome.</title>
        <authorList>
            <person name="Meera S.P."/>
            <person name="Sreeshan A."/>
            <person name="Augustine A."/>
        </authorList>
    </citation>
    <scope>NUCLEOTIDE SEQUENCE</scope>
    <source>
        <tissue evidence="1">Leaf</tissue>
    </source>
</reference>
<organism evidence="1">
    <name type="scientific">Rhizophora mucronata</name>
    <name type="common">Asiatic mangrove</name>
    <dbReference type="NCBI Taxonomy" id="61149"/>
    <lineage>
        <taxon>Eukaryota</taxon>
        <taxon>Viridiplantae</taxon>
        <taxon>Streptophyta</taxon>
        <taxon>Embryophyta</taxon>
        <taxon>Tracheophyta</taxon>
        <taxon>Spermatophyta</taxon>
        <taxon>Magnoliopsida</taxon>
        <taxon>eudicotyledons</taxon>
        <taxon>Gunneridae</taxon>
        <taxon>Pentapetalae</taxon>
        <taxon>rosids</taxon>
        <taxon>fabids</taxon>
        <taxon>Malpighiales</taxon>
        <taxon>Rhizophoraceae</taxon>
        <taxon>Rhizophora</taxon>
    </lineage>
</organism>
<dbReference type="EMBL" id="GGEC01085740">
    <property type="protein sequence ID" value="MBX66224.1"/>
    <property type="molecule type" value="Transcribed_RNA"/>
</dbReference>
<evidence type="ECO:0000313" key="1">
    <source>
        <dbReference type="EMBL" id="MBX66224.1"/>
    </source>
</evidence>
<dbReference type="AlphaFoldDB" id="A0A2P2QH32"/>
<accession>A0A2P2QH32</accession>